<dbReference type="Proteomes" id="UP001144978">
    <property type="component" value="Unassembled WGS sequence"/>
</dbReference>
<proteinExistence type="predicted"/>
<name>A0ACC1P8M7_9APHY</name>
<organism evidence="1 2">
    <name type="scientific">Trametes sanguinea</name>
    <dbReference type="NCBI Taxonomy" id="158606"/>
    <lineage>
        <taxon>Eukaryota</taxon>
        <taxon>Fungi</taxon>
        <taxon>Dikarya</taxon>
        <taxon>Basidiomycota</taxon>
        <taxon>Agaricomycotina</taxon>
        <taxon>Agaricomycetes</taxon>
        <taxon>Polyporales</taxon>
        <taxon>Polyporaceae</taxon>
        <taxon>Trametes</taxon>
    </lineage>
</organism>
<sequence>MSLYAERPVAKGIVHAVWRPLIVQVLRQGGTRSAVTTVEGRICSLVLELTRILSHCRAFLPAYHPATFKFAVECHACTTVSDYHIHPTLTIALIHRCRVSRSQIQFDVSIHDTVPEGWKYDKSCVELLRPGCSEGAQNLYNEVAPRSEVSIIRLSFPTSAILQTSFALCPTVNMVAIFIITRVFAVSSLFVGAFHVASAAPVGARRAYLCTP</sequence>
<comment type="caution">
    <text evidence="1">The sequence shown here is derived from an EMBL/GenBank/DDBJ whole genome shotgun (WGS) entry which is preliminary data.</text>
</comment>
<keyword evidence="2" id="KW-1185">Reference proteome</keyword>
<evidence type="ECO:0000313" key="1">
    <source>
        <dbReference type="EMBL" id="KAJ2988329.1"/>
    </source>
</evidence>
<reference evidence="1" key="1">
    <citation type="submission" date="2022-08" db="EMBL/GenBank/DDBJ databases">
        <title>Genome Sequence of Pycnoporus sanguineus.</title>
        <authorList>
            <person name="Buettner E."/>
        </authorList>
    </citation>
    <scope>NUCLEOTIDE SEQUENCE</scope>
    <source>
        <strain evidence="1">CG-C14</strain>
    </source>
</reference>
<accession>A0ACC1P8M7</accession>
<protein>
    <submittedName>
        <fullName evidence="1">Uncharacterized protein</fullName>
    </submittedName>
</protein>
<dbReference type="EMBL" id="JANSHE010002988">
    <property type="protein sequence ID" value="KAJ2988329.1"/>
    <property type="molecule type" value="Genomic_DNA"/>
</dbReference>
<gene>
    <name evidence="1" type="ORF">NUW54_g9148</name>
</gene>
<evidence type="ECO:0000313" key="2">
    <source>
        <dbReference type="Proteomes" id="UP001144978"/>
    </source>
</evidence>